<comment type="caution">
    <text evidence="1">The sequence shown here is derived from an EMBL/GenBank/DDBJ whole genome shotgun (WGS) entry which is preliminary data.</text>
</comment>
<accession>A0AAW2W1V1</accession>
<organism evidence="1">
    <name type="scientific">Sesamum radiatum</name>
    <name type="common">Black benniseed</name>
    <dbReference type="NCBI Taxonomy" id="300843"/>
    <lineage>
        <taxon>Eukaryota</taxon>
        <taxon>Viridiplantae</taxon>
        <taxon>Streptophyta</taxon>
        <taxon>Embryophyta</taxon>
        <taxon>Tracheophyta</taxon>
        <taxon>Spermatophyta</taxon>
        <taxon>Magnoliopsida</taxon>
        <taxon>eudicotyledons</taxon>
        <taxon>Gunneridae</taxon>
        <taxon>Pentapetalae</taxon>
        <taxon>asterids</taxon>
        <taxon>lamiids</taxon>
        <taxon>Lamiales</taxon>
        <taxon>Pedaliaceae</taxon>
        <taxon>Sesamum</taxon>
    </lineage>
</organism>
<sequence length="159" mass="17900">MEGVSATVYKGVRGYWRRKGYERLNGAGRKRKTHVVELASGGGGSTRRRRFWRIKLTPRLKLKLNLRFSPKKFLLGLRDAYVNMMMKIANTRVIAGGFGGAYTGSGVAEFGLRPMKEYDERMLVEIYKSIVMAQGQLVPATRRVLAPKLPADGNELINH</sequence>
<dbReference type="PANTHER" id="PTHR33702">
    <property type="entry name" value="BNAA09G40010D PROTEIN"/>
    <property type="match status" value="1"/>
</dbReference>
<name>A0AAW2W1V1_SESRA</name>
<evidence type="ECO:0000313" key="1">
    <source>
        <dbReference type="EMBL" id="KAL0435934.1"/>
    </source>
</evidence>
<reference evidence="1" key="1">
    <citation type="submission" date="2020-06" db="EMBL/GenBank/DDBJ databases">
        <authorList>
            <person name="Li T."/>
            <person name="Hu X."/>
            <person name="Zhang T."/>
            <person name="Song X."/>
            <person name="Zhang H."/>
            <person name="Dai N."/>
            <person name="Sheng W."/>
            <person name="Hou X."/>
            <person name="Wei L."/>
        </authorList>
    </citation>
    <scope>NUCLEOTIDE SEQUENCE</scope>
    <source>
        <strain evidence="1">G02</strain>
        <tissue evidence="1">Leaf</tissue>
    </source>
</reference>
<gene>
    <name evidence="1" type="ORF">Sradi_0301300</name>
</gene>
<protein>
    <submittedName>
        <fullName evidence="1">Uncharacterized protein</fullName>
    </submittedName>
</protein>
<dbReference type="AlphaFoldDB" id="A0AAW2W1V1"/>
<proteinExistence type="predicted"/>
<reference evidence="1" key="2">
    <citation type="journal article" date="2024" name="Plant">
        <title>Genomic evolution and insights into agronomic trait innovations of Sesamum species.</title>
        <authorList>
            <person name="Miao H."/>
            <person name="Wang L."/>
            <person name="Qu L."/>
            <person name="Liu H."/>
            <person name="Sun Y."/>
            <person name="Le M."/>
            <person name="Wang Q."/>
            <person name="Wei S."/>
            <person name="Zheng Y."/>
            <person name="Lin W."/>
            <person name="Duan Y."/>
            <person name="Cao H."/>
            <person name="Xiong S."/>
            <person name="Wang X."/>
            <person name="Wei L."/>
            <person name="Li C."/>
            <person name="Ma Q."/>
            <person name="Ju M."/>
            <person name="Zhao R."/>
            <person name="Li G."/>
            <person name="Mu C."/>
            <person name="Tian Q."/>
            <person name="Mei H."/>
            <person name="Zhang T."/>
            <person name="Gao T."/>
            <person name="Zhang H."/>
        </authorList>
    </citation>
    <scope>NUCLEOTIDE SEQUENCE</scope>
    <source>
        <strain evidence="1">G02</strain>
    </source>
</reference>
<dbReference type="EMBL" id="JACGWJ010000002">
    <property type="protein sequence ID" value="KAL0435934.1"/>
    <property type="molecule type" value="Genomic_DNA"/>
</dbReference>
<dbReference type="PANTHER" id="PTHR33702:SF5">
    <property type="entry name" value="OS01G0308600 PROTEIN"/>
    <property type="match status" value="1"/>
</dbReference>